<organism evidence="2 3">
    <name type="scientific">Dankookia rubra</name>
    <dbReference type="NCBI Taxonomy" id="1442381"/>
    <lineage>
        <taxon>Bacteria</taxon>
        <taxon>Pseudomonadati</taxon>
        <taxon>Pseudomonadota</taxon>
        <taxon>Alphaproteobacteria</taxon>
        <taxon>Acetobacterales</taxon>
        <taxon>Roseomonadaceae</taxon>
        <taxon>Dankookia</taxon>
    </lineage>
</organism>
<dbReference type="RefSeq" id="WP_133292844.1">
    <property type="nucleotide sequence ID" value="NZ_SMSJ01000131.1"/>
</dbReference>
<accession>A0A4R5Q622</accession>
<keyword evidence="3" id="KW-1185">Reference proteome</keyword>
<protein>
    <submittedName>
        <fullName evidence="2">Uncharacterized protein</fullName>
    </submittedName>
</protein>
<sequence length="289" mass="32731">MTDSERNGGETPRIRLQHCEGTVPFLRGTDLDAMTTEAMLEQSMRADAQRKGVPRKHYDPNWQPKHEKGQPLDKDTEEYRVASEAAVKGLPMVNSLTWVEVQCFDNGPSTGKHAHTQFVLKLTGTTAAAGALMTEDKRSLSTTRYCYLSTPKNFVRNLKRKKAQHALSAEEWTLVTAMMEEIEDRPDALIGALSCKFHGEGTVRSIGQFASVTWKDGFPVMTLYQYFHWTGEMDGIRLELGTPPNIKADRKPTACKWYGKKYSEDFKRLLDADPQQALREKMAKWRKAA</sequence>
<feature type="compositionally biased region" description="Basic and acidic residues" evidence="1">
    <location>
        <begin position="56"/>
        <end position="74"/>
    </location>
</feature>
<proteinExistence type="predicted"/>
<dbReference type="Proteomes" id="UP000295096">
    <property type="component" value="Unassembled WGS sequence"/>
</dbReference>
<feature type="region of interest" description="Disordered" evidence="1">
    <location>
        <begin position="45"/>
        <end position="74"/>
    </location>
</feature>
<dbReference type="AlphaFoldDB" id="A0A4R5Q622"/>
<dbReference type="EMBL" id="SMSJ01000131">
    <property type="protein sequence ID" value="TDH58320.1"/>
    <property type="molecule type" value="Genomic_DNA"/>
</dbReference>
<evidence type="ECO:0000256" key="1">
    <source>
        <dbReference type="SAM" id="MobiDB-lite"/>
    </source>
</evidence>
<evidence type="ECO:0000313" key="2">
    <source>
        <dbReference type="EMBL" id="TDH58320.1"/>
    </source>
</evidence>
<evidence type="ECO:0000313" key="3">
    <source>
        <dbReference type="Proteomes" id="UP000295096"/>
    </source>
</evidence>
<gene>
    <name evidence="2" type="ORF">E2C06_33200</name>
</gene>
<reference evidence="2 3" key="1">
    <citation type="journal article" date="2016" name="J. Microbiol.">
        <title>Dankookia rubra gen. nov., sp. nov., an alphaproteobacterium isolated from sediment of a shallow stream.</title>
        <authorList>
            <person name="Kim W.H."/>
            <person name="Kim D.H."/>
            <person name="Kang K."/>
            <person name="Ahn T.Y."/>
        </authorList>
    </citation>
    <scope>NUCLEOTIDE SEQUENCE [LARGE SCALE GENOMIC DNA]</scope>
    <source>
        <strain evidence="2 3">JCM30602</strain>
    </source>
</reference>
<name>A0A4R5Q622_9PROT</name>
<comment type="caution">
    <text evidence="2">The sequence shown here is derived from an EMBL/GenBank/DDBJ whole genome shotgun (WGS) entry which is preliminary data.</text>
</comment>